<sequence>MAKLDIGLYDVLDQPQMEAHATAADVYEEHIRGAQEAEQMGYKYYFSIEHQTSANIDVDPVIADKFETWRNLWRQEGHPAPMPRTFLTRHVHVAETDAKAREQAEPHLATAAFPEAVPAGKGRDIIGATRLGHGPGGMRGDDPGTPERAELRRTFRERANSFDFWVDNGIALVGSPETVARQLQEQHDLIGHDILCARHMFGYMDPAAARKSIRLFAEEVMPAFA</sequence>
<dbReference type="InterPro" id="IPR050766">
    <property type="entry name" value="Bact_Lucif_Oxidored"/>
</dbReference>
<keyword evidence="3" id="KW-1185">Reference proteome</keyword>
<proteinExistence type="predicted"/>
<feature type="domain" description="Luciferase-like" evidence="1">
    <location>
        <begin position="62"/>
        <end position="190"/>
    </location>
</feature>
<protein>
    <recommendedName>
        <fullName evidence="1">Luciferase-like domain-containing protein</fullName>
    </recommendedName>
</protein>
<evidence type="ECO:0000259" key="1">
    <source>
        <dbReference type="Pfam" id="PF00296"/>
    </source>
</evidence>
<dbReference type="Gene3D" id="3.20.20.30">
    <property type="entry name" value="Luciferase-like domain"/>
    <property type="match status" value="1"/>
</dbReference>
<dbReference type="PANTHER" id="PTHR30137:SF6">
    <property type="entry name" value="LUCIFERASE-LIKE MONOOXYGENASE"/>
    <property type="match status" value="1"/>
</dbReference>
<dbReference type="AlphaFoldDB" id="A0AA35W6Y3"/>
<dbReference type="InterPro" id="IPR011251">
    <property type="entry name" value="Luciferase-like_dom"/>
</dbReference>
<reference evidence="2" key="1">
    <citation type="submission" date="2023-03" db="EMBL/GenBank/DDBJ databases">
        <authorList>
            <person name="Steffen K."/>
            <person name="Cardenas P."/>
        </authorList>
    </citation>
    <scope>NUCLEOTIDE SEQUENCE</scope>
</reference>
<dbReference type="InterPro" id="IPR036661">
    <property type="entry name" value="Luciferase-like_sf"/>
</dbReference>
<evidence type="ECO:0000313" key="3">
    <source>
        <dbReference type="Proteomes" id="UP001174909"/>
    </source>
</evidence>
<dbReference type="Pfam" id="PF00296">
    <property type="entry name" value="Bac_luciferase"/>
    <property type="match status" value="1"/>
</dbReference>
<accession>A0AA35W6Y3</accession>
<dbReference type="GO" id="GO:0005829">
    <property type="term" value="C:cytosol"/>
    <property type="evidence" value="ECO:0007669"/>
    <property type="project" value="TreeGrafter"/>
</dbReference>
<gene>
    <name evidence="2" type="ORF">GBAR_LOCUS6901</name>
</gene>
<name>A0AA35W6Y3_GEOBA</name>
<dbReference type="SUPFAM" id="SSF51679">
    <property type="entry name" value="Bacterial luciferase-like"/>
    <property type="match status" value="1"/>
</dbReference>
<dbReference type="EMBL" id="CASHTH010001038">
    <property type="protein sequence ID" value="CAI8010463.1"/>
    <property type="molecule type" value="Genomic_DNA"/>
</dbReference>
<dbReference type="Proteomes" id="UP001174909">
    <property type="component" value="Unassembled WGS sequence"/>
</dbReference>
<evidence type="ECO:0000313" key="2">
    <source>
        <dbReference type="EMBL" id="CAI8010463.1"/>
    </source>
</evidence>
<comment type="caution">
    <text evidence="2">The sequence shown here is derived from an EMBL/GenBank/DDBJ whole genome shotgun (WGS) entry which is preliminary data.</text>
</comment>
<organism evidence="2 3">
    <name type="scientific">Geodia barretti</name>
    <name type="common">Barrett's horny sponge</name>
    <dbReference type="NCBI Taxonomy" id="519541"/>
    <lineage>
        <taxon>Eukaryota</taxon>
        <taxon>Metazoa</taxon>
        <taxon>Porifera</taxon>
        <taxon>Demospongiae</taxon>
        <taxon>Heteroscleromorpha</taxon>
        <taxon>Tetractinellida</taxon>
        <taxon>Astrophorina</taxon>
        <taxon>Geodiidae</taxon>
        <taxon>Geodia</taxon>
    </lineage>
</organism>
<dbReference type="GO" id="GO:0016705">
    <property type="term" value="F:oxidoreductase activity, acting on paired donors, with incorporation or reduction of molecular oxygen"/>
    <property type="evidence" value="ECO:0007669"/>
    <property type="project" value="InterPro"/>
</dbReference>
<dbReference type="PANTHER" id="PTHR30137">
    <property type="entry name" value="LUCIFERASE-LIKE MONOOXYGENASE"/>
    <property type="match status" value="1"/>
</dbReference>